<dbReference type="OrthoDB" id="5811364at2759"/>
<keyword evidence="2" id="KW-1185">Reference proteome</keyword>
<evidence type="ECO:0000313" key="2">
    <source>
        <dbReference type="Proteomes" id="UP000494206"/>
    </source>
</evidence>
<protein>
    <submittedName>
        <fullName evidence="1">Uncharacterized protein</fullName>
    </submittedName>
</protein>
<reference evidence="1 2" key="1">
    <citation type="submission" date="2020-04" db="EMBL/GenBank/DDBJ databases">
        <authorList>
            <person name="Laetsch R D."/>
            <person name="Stevens L."/>
            <person name="Kumar S."/>
            <person name="Blaxter L. M."/>
        </authorList>
    </citation>
    <scope>NUCLEOTIDE SEQUENCE [LARGE SCALE GENOMIC DNA]</scope>
</reference>
<dbReference type="AlphaFoldDB" id="A0A8S1FDV9"/>
<comment type="caution">
    <text evidence="1">The sequence shown here is derived from an EMBL/GenBank/DDBJ whole genome shotgun (WGS) entry which is preliminary data.</text>
</comment>
<sequence>MVAKARRSVRNDKRPEADLLLCRDLGSVNTCLWDENLIETILAAAQSRIRLGIIEFPQQTFTKRYQSIYENVKHKFELLSFSEFRSLFVETCESLTSQYDQELLDVLHKDERFLNIWNDLESVVVGAVSQQYAASVFRSDSNVGDFSDAFWLASRNRLSKENVLRFTWMPTQSKFSCKLDAILAYFIRPEIIDVMNECMRYSHLAYRTREVLVAMANDKELINRLKCPPSSMDLRANTHDSIRNHRSIRVRLRFFVFTLEQIVSYFNELFASKVRMVFKKRADEILQAKTVRDVEKSIKDGHVQLAQLVERSGIRRQVHEAMDRFKAMTDEIRLKSVSNTLTIQYLNNCQTEVRTMLNRLIKYANQYGSDKDNVFYILSVRVGHLNMSNS</sequence>
<gene>
    <name evidence="1" type="ORF">CBOVIS_LOCUS12586</name>
</gene>
<accession>A0A8S1FDV9</accession>
<dbReference type="Proteomes" id="UP000494206">
    <property type="component" value="Unassembled WGS sequence"/>
</dbReference>
<evidence type="ECO:0000313" key="1">
    <source>
        <dbReference type="EMBL" id="CAB3411165.1"/>
    </source>
</evidence>
<proteinExistence type="predicted"/>
<dbReference type="EMBL" id="CADEPM010000012">
    <property type="protein sequence ID" value="CAB3411165.1"/>
    <property type="molecule type" value="Genomic_DNA"/>
</dbReference>
<name>A0A8S1FDV9_9PELO</name>
<organism evidence="1 2">
    <name type="scientific">Caenorhabditis bovis</name>
    <dbReference type="NCBI Taxonomy" id="2654633"/>
    <lineage>
        <taxon>Eukaryota</taxon>
        <taxon>Metazoa</taxon>
        <taxon>Ecdysozoa</taxon>
        <taxon>Nematoda</taxon>
        <taxon>Chromadorea</taxon>
        <taxon>Rhabditida</taxon>
        <taxon>Rhabditina</taxon>
        <taxon>Rhabditomorpha</taxon>
        <taxon>Rhabditoidea</taxon>
        <taxon>Rhabditidae</taxon>
        <taxon>Peloderinae</taxon>
        <taxon>Caenorhabditis</taxon>
    </lineage>
</organism>